<dbReference type="PaxDb" id="4113-PGSC0003DMT400085010"/>
<dbReference type="Proteomes" id="UP000011115">
    <property type="component" value="Unassembled WGS sequence"/>
</dbReference>
<organism evidence="2 3">
    <name type="scientific">Solanum tuberosum</name>
    <name type="common">Potato</name>
    <dbReference type="NCBI Taxonomy" id="4113"/>
    <lineage>
        <taxon>Eukaryota</taxon>
        <taxon>Viridiplantae</taxon>
        <taxon>Streptophyta</taxon>
        <taxon>Embryophyta</taxon>
        <taxon>Tracheophyta</taxon>
        <taxon>Spermatophyta</taxon>
        <taxon>Magnoliopsida</taxon>
        <taxon>eudicotyledons</taxon>
        <taxon>Gunneridae</taxon>
        <taxon>Pentapetalae</taxon>
        <taxon>asterids</taxon>
        <taxon>lamiids</taxon>
        <taxon>Solanales</taxon>
        <taxon>Solanaceae</taxon>
        <taxon>Solanoideae</taxon>
        <taxon>Solaneae</taxon>
        <taxon>Solanum</taxon>
    </lineage>
</organism>
<dbReference type="Gramene" id="PGSC0003DMT400085010">
    <property type="protein sequence ID" value="PGSC0003DMT400085010"/>
    <property type="gene ID" value="PGSC0003DMG400034581"/>
</dbReference>
<reference evidence="3" key="1">
    <citation type="journal article" date="2011" name="Nature">
        <title>Genome sequence and analysis of the tuber crop potato.</title>
        <authorList>
            <consortium name="The Potato Genome Sequencing Consortium"/>
        </authorList>
    </citation>
    <scope>NUCLEOTIDE SEQUENCE [LARGE SCALE GENOMIC DNA]</scope>
    <source>
        <strain evidence="3">cv. DM1-3 516 R44</strain>
    </source>
</reference>
<accession>M1D8J8</accession>
<dbReference type="EnsemblPlants" id="PGSC0003DMT400085010">
    <property type="protein sequence ID" value="PGSC0003DMT400085010"/>
    <property type="gene ID" value="PGSC0003DMG400034581"/>
</dbReference>
<feature type="region of interest" description="Disordered" evidence="1">
    <location>
        <begin position="68"/>
        <end position="108"/>
    </location>
</feature>
<name>M1D8J8_SOLTU</name>
<dbReference type="AlphaFoldDB" id="M1D8J8"/>
<evidence type="ECO:0000313" key="2">
    <source>
        <dbReference type="EnsemblPlants" id="PGSC0003DMT400085010"/>
    </source>
</evidence>
<dbReference type="InParanoid" id="M1D8J8"/>
<feature type="compositionally biased region" description="Basic and acidic residues" evidence="1">
    <location>
        <begin position="68"/>
        <end position="91"/>
    </location>
</feature>
<keyword evidence="3" id="KW-1185">Reference proteome</keyword>
<evidence type="ECO:0000256" key="1">
    <source>
        <dbReference type="SAM" id="MobiDB-lite"/>
    </source>
</evidence>
<dbReference type="HOGENOM" id="CLU_1186745_0_0_1"/>
<sequence length="234" mass="26823">MSMKEYALKFMQLSNYVPTMVVDPRARMSKFVSGASDLVVKECLTVMLVKEIDVSHFMVHAQQIEEEKLKDKTRDSKRPRREDGESSHSRFDGGNCSPGKASREKMWPECQKCGRRNKAMREIIVDGLNPTLSPVLVVAEKKIGYVLFKLDKIMRVPRMRRPVVRMTGRTSGRERVKVSRGSPLATGQGSWASKQPMKLHRDHEVVREGFSLDLEFRVNFKRSYHLAQNELGDP</sequence>
<reference evidence="2" key="2">
    <citation type="submission" date="2015-06" db="UniProtKB">
        <authorList>
            <consortium name="EnsemblPlants"/>
        </authorList>
    </citation>
    <scope>IDENTIFICATION</scope>
    <source>
        <strain evidence="2">DM1-3 516 R44</strain>
    </source>
</reference>
<protein>
    <submittedName>
        <fullName evidence="2">Gag-pol polyprotein</fullName>
    </submittedName>
</protein>
<evidence type="ECO:0000313" key="3">
    <source>
        <dbReference type="Proteomes" id="UP000011115"/>
    </source>
</evidence>
<proteinExistence type="predicted"/>